<evidence type="ECO:0008006" key="3">
    <source>
        <dbReference type="Google" id="ProtNLM"/>
    </source>
</evidence>
<protein>
    <recommendedName>
        <fullName evidence="3">Sulfotransferase family protein</fullName>
    </recommendedName>
</protein>
<dbReference type="AlphaFoldDB" id="A0A6M0QQY1"/>
<name>A0A6M0QQY1_9RHOB</name>
<accession>A0A6M0QQY1</accession>
<proteinExistence type="predicted"/>
<dbReference type="Proteomes" id="UP000477782">
    <property type="component" value="Unassembled WGS sequence"/>
</dbReference>
<gene>
    <name evidence="1" type="ORF">G4Z14_02090</name>
</gene>
<evidence type="ECO:0000313" key="1">
    <source>
        <dbReference type="EMBL" id="NEY89073.1"/>
    </source>
</evidence>
<comment type="caution">
    <text evidence="1">The sequence shown here is derived from an EMBL/GenBank/DDBJ whole genome shotgun (WGS) entry which is preliminary data.</text>
</comment>
<organism evidence="1 2">
    <name type="scientific">Tabrizicola oligotrophica</name>
    <dbReference type="NCBI Taxonomy" id="2710650"/>
    <lineage>
        <taxon>Bacteria</taxon>
        <taxon>Pseudomonadati</taxon>
        <taxon>Pseudomonadota</taxon>
        <taxon>Alphaproteobacteria</taxon>
        <taxon>Rhodobacterales</taxon>
        <taxon>Paracoccaceae</taxon>
        <taxon>Tabrizicola</taxon>
    </lineage>
</organism>
<dbReference type="SUPFAM" id="SSF52540">
    <property type="entry name" value="P-loop containing nucleoside triphosphate hydrolases"/>
    <property type="match status" value="1"/>
</dbReference>
<evidence type="ECO:0000313" key="2">
    <source>
        <dbReference type="Proteomes" id="UP000477782"/>
    </source>
</evidence>
<dbReference type="Gene3D" id="3.40.50.300">
    <property type="entry name" value="P-loop containing nucleotide triphosphate hydrolases"/>
    <property type="match status" value="1"/>
</dbReference>
<keyword evidence="2" id="KW-1185">Reference proteome</keyword>
<sequence>MKRRLFIHIGAHRTATTSIQTFLRDNFEALQRAGYFNLYGAGRSVQLFNRIFSGDLDVKELSAEIRKRADSKKSPIHSIVLSDEDVSMRRDLSVLQKFADDFDVKILFSMRRQDLWLESWHQQNVKWQWNAALAHLTFPQFLERREEFHWIHYDRITTHLADLFGPENLILRVFERGEMPDGPVVAFCKDLGLADLTTFSEPPHVNSSLAPISSEFMRAMPLDEIPPKYRTLIETAVIAMDQQLAQRRGKSSGFLMDSATRAAVLSAYEVGNATVARQYFGRDQLFREPLPAPDAIVADQILPADSYELMRDFVAPMLRKLAHQYELADAGLSDPEARAQR</sequence>
<dbReference type="EMBL" id="JAAIVJ010000001">
    <property type="protein sequence ID" value="NEY89073.1"/>
    <property type="molecule type" value="Genomic_DNA"/>
</dbReference>
<reference evidence="1 2" key="1">
    <citation type="submission" date="2020-02" db="EMBL/GenBank/DDBJ databases">
        <authorList>
            <person name="Chen W.-M."/>
        </authorList>
    </citation>
    <scope>NUCLEOTIDE SEQUENCE [LARGE SCALE GENOMIC DNA]</scope>
    <source>
        <strain evidence="1 2">KMS-5</strain>
    </source>
</reference>
<dbReference type="InterPro" id="IPR027417">
    <property type="entry name" value="P-loop_NTPase"/>
</dbReference>
<dbReference type="RefSeq" id="WP_164623085.1">
    <property type="nucleotide sequence ID" value="NZ_JAAIVJ010000001.1"/>
</dbReference>